<dbReference type="InParanoid" id="G3JKU3"/>
<dbReference type="VEuPathDB" id="FungiDB:CCM_06735"/>
<dbReference type="HOGENOM" id="CLU_2469013_0_0_1"/>
<dbReference type="GeneID" id="18168748"/>
<dbReference type="Proteomes" id="UP000001610">
    <property type="component" value="Unassembled WGS sequence"/>
</dbReference>
<gene>
    <name evidence="1" type="ORF">CCM_06735</name>
</gene>
<evidence type="ECO:0000313" key="1">
    <source>
        <dbReference type="EMBL" id="EGX90317.1"/>
    </source>
</evidence>
<dbReference type="RefSeq" id="XP_006671938.1">
    <property type="nucleotide sequence ID" value="XM_006671875.1"/>
</dbReference>
<protein>
    <submittedName>
        <fullName evidence="1">Uncharacterized protein</fullName>
    </submittedName>
</protein>
<dbReference type="OrthoDB" id="4870822at2759"/>
<evidence type="ECO:0000313" key="2">
    <source>
        <dbReference type="Proteomes" id="UP000001610"/>
    </source>
</evidence>
<dbReference type="AlphaFoldDB" id="G3JKU3"/>
<name>G3JKU3_CORMM</name>
<accession>G3JKU3</accession>
<dbReference type="EMBL" id="JH126403">
    <property type="protein sequence ID" value="EGX90317.1"/>
    <property type="molecule type" value="Genomic_DNA"/>
</dbReference>
<dbReference type="KEGG" id="cmt:CCM_06735"/>
<organism evidence="1 2">
    <name type="scientific">Cordyceps militaris (strain CM01)</name>
    <name type="common">Caterpillar fungus</name>
    <dbReference type="NCBI Taxonomy" id="983644"/>
    <lineage>
        <taxon>Eukaryota</taxon>
        <taxon>Fungi</taxon>
        <taxon>Dikarya</taxon>
        <taxon>Ascomycota</taxon>
        <taxon>Pezizomycotina</taxon>
        <taxon>Sordariomycetes</taxon>
        <taxon>Hypocreomycetidae</taxon>
        <taxon>Hypocreales</taxon>
        <taxon>Cordycipitaceae</taxon>
        <taxon>Cordyceps</taxon>
    </lineage>
</organism>
<reference evidence="1 2" key="1">
    <citation type="journal article" date="2011" name="Genome Biol.">
        <title>Genome sequence of the insect pathogenic fungus Cordyceps militaris, a valued traditional Chinese medicine.</title>
        <authorList>
            <person name="Zheng P."/>
            <person name="Xia Y."/>
            <person name="Xiao G."/>
            <person name="Xiong C."/>
            <person name="Hu X."/>
            <person name="Zhang S."/>
            <person name="Zheng H."/>
            <person name="Huang Y."/>
            <person name="Zhou Y."/>
            <person name="Wang S."/>
            <person name="Zhao G.P."/>
            <person name="Liu X."/>
            <person name="St Leger R.J."/>
            <person name="Wang C."/>
        </authorList>
    </citation>
    <scope>NUCLEOTIDE SEQUENCE [LARGE SCALE GENOMIC DNA]</scope>
    <source>
        <strain evidence="1 2">CM01</strain>
    </source>
</reference>
<keyword evidence="2" id="KW-1185">Reference proteome</keyword>
<proteinExistence type="predicted"/>
<dbReference type="OMA" id="IMIARVY"/>
<sequence length="88" mass="10516">MVAVSMKRSRLRHHNKSAAPRIRILLARVYLQTFDVSHVEEHDDTAVVVVAGSARRLLEVDDERARRERRWRHCTRLHIEQLYRFEEA</sequence>